<proteinExistence type="predicted"/>
<reference evidence="1" key="1">
    <citation type="submission" date="2014-11" db="EMBL/GenBank/DDBJ databases">
        <authorList>
            <person name="Amaro Gonzalez C."/>
        </authorList>
    </citation>
    <scope>NUCLEOTIDE SEQUENCE</scope>
</reference>
<name>A0A0E9QNN3_ANGAN</name>
<protein>
    <submittedName>
        <fullName evidence="1">Uncharacterized protein</fullName>
    </submittedName>
</protein>
<evidence type="ECO:0000313" key="1">
    <source>
        <dbReference type="EMBL" id="JAH18536.1"/>
    </source>
</evidence>
<dbReference type="AlphaFoldDB" id="A0A0E9QNN3"/>
<dbReference type="EMBL" id="GBXM01090041">
    <property type="protein sequence ID" value="JAH18536.1"/>
    <property type="molecule type" value="Transcribed_RNA"/>
</dbReference>
<organism evidence="1">
    <name type="scientific">Anguilla anguilla</name>
    <name type="common">European freshwater eel</name>
    <name type="synonym">Muraena anguilla</name>
    <dbReference type="NCBI Taxonomy" id="7936"/>
    <lineage>
        <taxon>Eukaryota</taxon>
        <taxon>Metazoa</taxon>
        <taxon>Chordata</taxon>
        <taxon>Craniata</taxon>
        <taxon>Vertebrata</taxon>
        <taxon>Euteleostomi</taxon>
        <taxon>Actinopterygii</taxon>
        <taxon>Neopterygii</taxon>
        <taxon>Teleostei</taxon>
        <taxon>Anguilliformes</taxon>
        <taxon>Anguillidae</taxon>
        <taxon>Anguilla</taxon>
    </lineage>
</organism>
<sequence length="47" mass="5543">MLFLMATQQQLDLQTTCKHGSIATKRNNKIFLKKLTKHTRTHKHIHT</sequence>
<reference evidence="1" key="2">
    <citation type="journal article" date="2015" name="Fish Shellfish Immunol.">
        <title>Early steps in the European eel (Anguilla anguilla)-Vibrio vulnificus interaction in the gills: Role of the RtxA13 toxin.</title>
        <authorList>
            <person name="Callol A."/>
            <person name="Pajuelo D."/>
            <person name="Ebbesson L."/>
            <person name="Teles M."/>
            <person name="MacKenzie S."/>
            <person name="Amaro C."/>
        </authorList>
    </citation>
    <scope>NUCLEOTIDE SEQUENCE</scope>
</reference>
<accession>A0A0E9QNN3</accession>